<dbReference type="GO" id="GO:0003677">
    <property type="term" value="F:DNA binding"/>
    <property type="evidence" value="ECO:0007669"/>
    <property type="project" value="UniProtKB-KW"/>
</dbReference>
<dbReference type="InterPro" id="IPR036388">
    <property type="entry name" value="WH-like_DNA-bd_sf"/>
</dbReference>
<dbReference type="Pfam" id="PF07729">
    <property type="entry name" value="FCD"/>
    <property type="match status" value="1"/>
</dbReference>
<dbReference type="SUPFAM" id="SSF46785">
    <property type="entry name" value="Winged helix' DNA-binding domain"/>
    <property type="match status" value="1"/>
</dbReference>
<feature type="domain" description="HTH gntR-type" evidence="4">
    <location>
        <begin position="12"/>
        <end position="79"/>
    </location>
</feature>
<dbReference type="InterPro" id="IPR000524">
    <property type="entry name" value="Tscrpt_reg_HTH_GntR"/>
</dbReference>
<dbReference type="RefSeq" id="WP_072848923.1">
    <property type="nucleotide sequence ID" value="NZ_FQVI01000002.1"/>
</dbReference>
<dbReference type="AlphaFoldDB" id="A0A1M4TXV3"/>
<dbReference type="Pfam" id="PF00392">
    <property type="entry name" value="GntR"/>
    <property type="match status" value="1"/>
</dbReference>
<dbReference type="InterPro" id="IPR036390">
    <property type="entry name" value="WH_DNA-bd_sf"/>
</dbReference>
<reference evidence="5 6" key="1">
    <citation type="submission" date="2016-11" db="EMBL/GenBank/DDBJ databases">
        <authorList>
            <person name="Jaros S."/>
            <person name="Januszkiewicz K."/>
            <person name="Wedrychowicz H."/>
        </authorList>
    </citation>
    <scope>NUCLEOTIDE SEQUENCE [LARGE SCALE GENOMIC DNA]</scope>
    <source>
        <strain evidence="5 6">DSM 17459</strain>
    </source>
</reference>
<gene>
    <name evidence="5" type="ORF">SAMN02745158_00627</name>
</gene>
<dbReference type="PROSITE" id="PS50949">
    <property type="entry name" value="HTH_GNTR"/>
    <property type="match status" value="1"/>
</dbReference>
<evidence type="ECO:0000256" key="2">
    <source>
        <dbReference type="ARBA" id="ARBA00023125"/>
    </source>
</evidence>
<keyword evidence="3" id="KW-0804">Transcription</keyword>
<keyword evidence="6" id="KW-1185">Reference proteome</keyword>
<dbReference type="Proteomes" id="UP000184245">
    <property type="component" value="Unassembled WGS sequence"/>
</dbReference>
<keyword evidence="2 5" id="KW-0238">DNA-binding</keyword>
<dbReference type="SUPFAM" id="SSF48008">
    <property type="entry name" value="GntR ligand-binding domain-like"/>
    <property type="match status" value="1"/>
</dbReference>
<dbReference type="OrthoDB" id="389878at2"/>
<evidence type="ECO:0000313" key="5">
    <source>
        <dbReference type="EMBL" id="SHE49262.1"/>
    </source>
</evidence>
<organism evidence="5 6">
    <name type="scientific">Lactonifactor longoviformis DSM 17459</name>
    <dbReference type="NCBI Taxonomy" id="1122155"/>
    <lineage>
        <taxon>Bacteria</taxon>
        <taxon>Bacillati</taxon>
        <taxon>Bacillota</taxon>
        <taxon>Clostridia</taxon>
        <taxon>Eubacteriales</taxon>
        <taxon>Clostridiaceae</taxon>
        <taxon>Lactonifactor</taxon>
    </lineage>
</organism>
<evidence type="ECO:0000256" key="1">
    <source>
        <dbReference type="ARBA" id="ARBA00023015"/>
    </source>
</evidence>
<dbReference type="Gene3D" id="1.10.10.10">
    <property type="entry name" value="Winged helix-like DNA-binding domain superfamily/Winged helix DNA-binding domain"/>
    <property type="match status" value="1"/>
</dbReference>
<accession>A0A1M4TXV3</accession>
<keyword evidence="1" id="KW-0805">Transcription regulation</keyword>
<evidence type="ECO:0000313" key="6">
    <source>
        <dbReference type="Proteomes" id="UP000184245"/>
    </source>
</evidence>
<proteinExistence type="predicted"/>
<dbReference type="SMART" id="SM00345">
    <property type="entry name" value="HTH_GNTR"/>
    <property type="match status" value="1"/>
</dbReference>
<dbReference type="SMART" id="SM00895">
    <property type="entry name" value="FCD"/>
    <property type="match status" value="1"/>
</dbReference>
<evidence type="ECO:0000259" key="4">
    <source>
        <dbReference type="PROSITE" id="PS50949"/>
    </source>
</evidence>
<dbReference type="PANTHER" id="PTHR43537:SF5">
    <property type="entry name" value="UXU OPERON TRANSCRIPTIONAL REGULATOR"/>
    <property type="match status" value="1"/>
</dbReference>
<dbReference type="Gene3D" id="1.20.120.530">
    <property type="entry name" value="GntR ligand-binding domain-like"/>
    <property type="match status" value="1"/>
</dbReference>
<dbReference type="InterPro" id="IPR008920">
    <property type="entry name" value="TF_FadR/GntR_C"/>
</dbReference>
<sequence length="232" mass="27278">MPIKIVEKREKENNREYAYRLLRHNIMTLQLLPGTTLNEGELTDLLSISRTPIHEAILMLKEESLVDVYPQSGSRVSLIHIDILKEGYFLRSVIEPEIIRQLAGNVPGEKMESLKYNLDRQKEALRAEDKIDSFFKLDDKFHHLIYSAAGKDITWYAVKKVSSHYDRVRYLDAIMNQTDLEGILMEHKDIAHILLLGMTADFDLKHFYDRHLGTYRKHFQEILEEYPGYFHM</sequence>
<name>A0A1M4TXV3_9CLOT</name>
<dbReference type="GO" id="GO:0003700">
    <property type="term" value="F:DNA-binding transcription factor activity"/>
    <property type="evidence" value="ECO:0007669"/>
    <property type="project" value="InterPro"/>
</dbReference>
<protein>
    <submittedName>
        <fullName evidence="5">DNA-binding transcriptional regulator, GntR family</fullName>
    </submittedName>
</protein>
<dbReference type="InterPro" id="IPR011711">
    <property type="entry name" value="GntR_C"/>
</dbReference>
<evidence type="ECO:0000256" key="3">
    <source>
        <dbReference type="ARBA" id="ARBA00023163"/>
    </source>
</evidence>
<dbReference type="PANTHER" id="PTHR43537">
    <property type="entry name" value="TRANSCRIPTIONAL REGULATOR, GNTR FAMILY"/>
    <property type="match status" value="1"/>
</dbReference>
<dbReference type="EMBL" id="FQVI01000002">
    <property type="protein sequence ID" value="SHE49262.1"/>
    <property type="molecule type" value="Genomic_DNA"/>
</dbReference>
<dbReference type="STRING" id="1122155.SAMN02745158_00627"/>